<gene>
    <name evidence="2" type="ORF">GWI71_13905</name>
</gene>
<keyword evidence="1" id="KW-1133">Transmembrane helix</keyword>
<protein>
    <submittedName>
        <fullName evidence="2">Uncharacterized protein</fullName>
    </submittedName>
</protein>
<evidence type="ECO:0000256" key="1">
    <source>
        <dbReference type="SAM" id="Phobius"/>
    </source>
</evidence>
<accession>A0ABW9ZL67</accession>
<comment type="caution">
    <text evidence="2">The sequence shown here is derived from an EMBL/GenBank/DDBJ whole genome shotgun (WGS) entry which is preliminary data.</text>
</comment>
<dbReference type="EMBL" id="JAABLP010000003">
    <property type="protein sequence ID" value="NBN64783.1"/>
    <property type="molecule type" value="Genomic_DNA"/>
</dbReference>
<reference evidence="2 3" key="1">
    <citation type="submission" date="2020-01" db="EMBL/GenBank/DDBJ databases">
        <authorList>
            <person name="Peng S.Y."/>
            <person name="Li J."/>
            <person name="Wang M."/>
            <person name="Wang L."/>
            <person name="Wang C.Q."/>
            <person name="Wang J.R."/>
        </authorList>
    </citation>
    <scope>NUCLEOTIDE SEQUENCE [LARGE SCALE GENOMIC DNA]</scope>
    <source>
        <strain evidence="2 3">XCT-34</strain>
    </source>
</reference>
<dbReference type="RefSeq" id="WP_161676728.1">
    <property type="nucleotide sequence ID" value="NZ_JAABLP010000003.1"/>
</dbReference>
<evidence type="ECO:0000313" key="2">
    <source>
        <dbReference type="EMBL" id="NBN64783.1"/>
    </source>
</evidence>
<dbReference type="Proteomes" id="UP000541347">
    <property type="component" value="Unassembled WGS sequence"/>
</dbReference>
<keyword evidence="3" id="KW-1185">Reference proteome</keyword>
<organism evidence="2 3">
    <name type="scientific">Pannonibacter tanglangensis</name>
    <dbReference type="NCBI Taxonomy" id="2750084"/>
    <lineage>
        <taxon>Bacteria</taxon>
        <taxon>Pseudomonadati</taxon>
        <taxon>Pseudomonadota</taxon>
        <taxon>Alphaproteobacteria</taxon>
        <taxon>Hyphomicrobiales</taxon>
        <taxon>Stappiaceae</taxon>
        <taxon>Pannonibacter</taxon>
    </lineage>
</organism>
<evidence type="ECO:0000313" key="3">
    <source>
        <dbReference type="Proteomes" id="UP000541347"/>
    </source>
</evidence>
<name>A0ABW9ZL67_9HYPH</name>
<sequence>MSARPIDVPRTGLPVVLGWVAFWLAYAIALAVVIAPQPVALQLEPARVPPAVTTSGGPAAGAS</sequence>
<keyword evidence="1" id="KW-0812">Transmembrane</keyword>
<keyword evidence="1" id="KW-0472">Membrane</keyword>
<proteinExistence type="predicted"/>
<feature type="transmembrane region" description="Helical" evidence="1">
    <location>
        <begin position="12"/>
        <end position="35"/>
    </location>
</feature>